<name>A0A0K1PDI0_9BACT</name>
<dbReference type="CDD" id="cd14797">
    <property type="entry name" value="DUF302"/>
    <property type="match status" value="1"/>
</dbReference>
<evidence type="ECO:0000313" key="3">
    <source>
        <dbReference type="Proteomes" id="UP000055590"/>
    </source>
</evidence>
<evidence type="ECO:0000313" key="2">
    <source>
        <dbReference type="EMBL" id="AKU91598.1"/>
    </source>
</evidence>
<dbReference type="SUPFAM" id="SSF103247">
    <property type="entry name" value="TT1751-like"/>
    <property type="match status" value="1"/>
</dbReference>
<sequence length="148" mass="16211">MGRMDPAALDDLASLSPRAAKEKLSAFVGPLDFTLFQKLEHGALLTAFTGRAVRATTYVFGNALIAVQMTKHDARAGLYVPLRIFVHEIEHRRVLVTYDLPSATMAQFASPEIDAVARSLDEKVARLLKETIERTHAASMEGQDSTSP</sequence>
<evidence type="ECO:0000259" key="1">
    <source>
        <dbReference type="Pfam" id="PF03625"/>
    </source>
</evidence>
<dbReference type="Gene3D" id="3.30.310.70">
    <property type="entry name" value="TT1751-like domain"/>
    <property type="match status" value="1"/>
</dbReference>
<feature type="domain" description="DUF302" evidence="1">
    <location>
        <begin position="51"/>
        <end position="100"/>
    </location>
</feature>
<dbReference type="AlphaFoldDB" id="A0A0K1PDI0"/>
<dbReference type="Pfam" id="PF03625">
    <property type="entry name" value="DUF302"/>
    <property type="match status" value="1"/>
</dbReference>
<keyword evidence="3" id="KW-1185">Reference proteome</keyword>
<dbReference type="InterPro" id="IPR005180">
    <property type="entry name" value="DUF302"/>
</dbReference>
<reference evidence="2 3" key="1">
    <citation type="submission" date="2015-08" db="EMBL/GenBank/DDBJ databases">
        <authorList>
            <person name="Babu N.S."/>
            <person name="Beckwith C.J."/>
            <person name="Beseler K.G."/>
            <person name="Brison A."/>
            <person name="Carone J.V."/>
            <person name="Caskin T.P."/>
            <person name="Diamond M."/>
            <person name="Durham M.E."/>
            <person name="Foxe J.M."/>
            <person name="Go M."/>
            <person name="Henderson B.A."/>
            <person name="Jones I.B."/>
            <person name="McGettigan J.A."/>
            <person name="Micheletti S.J."/>
            <person name="Nasrallah M.E."/>
            <person name="Ortiz D."/>
            <person name="Piller C.R."/>
            <person name="Privatt S.R."/>
            <person name="Schneider S.L."/>
            <person name="Sharp S."/>
            <person name="Smith T.C."/>
            <person name="Stanton J.D."/>
            <person name="Ullery H.E."/>
            <person name="Wilson R.J."/>
            <person name="Serrano M.G."/>
            <person name="Buck G."/>
            <person name="Lee V."/>
            <person name="Wang Y."/>
            <person name="Carvalho R."/>
            <person name="Voegtly L."/>
            <person name="Shi R."/>
            <person name="Duckworth R."/>
            <person name="Johnson A."/>
            <person name="Loviza R."/>
            <person name="Walstead R."/>
            <person name="Shah Z."/>
            <person name="Kiflezghi M."/>
            <person name="Wade K."/>
            <person name="Ball S.L."/>
            <person name="Bradley K.W."/>
            <person name="Asai D.J."/>
            <person name="Bowman C.A."/>
            <person name="Russell D.A."/>
            <person name="Pope W.H."/>
            <person name="Jacobs-Sera D."/>
            <person name="Hendrix R.W."/>
            <person name="Hatfull G.F."/>
        </authorList>
    </citation>
    <scope>NUCLEOTIDE SEQUENCE [LARGE SCALE GENOMIC DNA]</scope>
    <source>
        <strain evidence="2 3">DSM 27710</strain>
    </source>
</reference>
<gene>
    <name evidence="2" type="ORF">AKJ08_1985</name>
</gene>
<protein>
    <recommendedName>
        <fullName evidence="1">DUF302 domain-containing protein</fullName>
    </recommendedName>
</protein>
<dbReference type="KEGG" id="vin:AKJ08_1985"/>
<dbReference type="Proteomes" id="UP000055590">
    <property type="component" value="Chromosome"/>
</dbReference>
<organism evidence="2 3">
    <name type="scientific">Vulgatibacter incomptus</name>
    <dbReference type="NCBI Taxonomy" id="1391653"/>
    <lineage>
        <taxon>Bacteria</taxon>
        <taxon>Pseudomonadati</taxon>
        <taxon>Myxococcota</taxon>
        <taxon>Myxococcia</taxon>
        <taxon>Myxococcales</taxon>
        <taxon>Cystobacterineae</taxon>
        <taxon>Vulgatibacteraceae</taxon>
        <taxon>Vulgatibacter</taxon>
    </lineage>
</organism>
<accession>A0A0K1PDI0</accession>
<dbReference type="InterPro" id="IPR035923">
    <property type="entry name" value="TT1751-like_sf"/>
</dbReference>
<dbReference type="STRING" id="1391653.AKJ08_1985"/>
<proteinExistence type="predicted"/>
<dbReference type="EMBL" id="CP012332">
    <property type="protein sequence ID" value="AKU91598.1"/>
    <property type="molecule type" value="Genomic_DNA"/>
</dbReference>